<protein>
    <recommendedName>
        <fullName evidence="3">LamG-like jellyroll fold domain-containing protein</fullName>
    </recommendedName>
</protein>
<organism evidence="4 5">
    <name type="scientific">Colwellia psychrerythraea</name>
    <name type="common">Vibrio psychroerythus</name>
    <dbReference type="NCBI Taxonomy" id="28229"/>
    <lineage>
        <taxon>Bacteria</taxon>
        <taxon>Pseudomonadati</taxon>
        <taxon>Pseudomonadota</taxon>
        <taxon>Gammaproteobacteria</taxon>
        <taxon>Alteromonadales</taxon>
        <taxon>Colwelliaceae</taxon>
        <taxon>Colwellia</taxon>
    </lineage>
</organism>
<proteinExistence type="predicted"/>
<feature type="domain" description="LamG-like jellyroll fold" evidence="3">
    <location>
        <begin position="459"/>
        <end position="590"/>
    </location>
</feature>
<dbReference type="SMART" id="SM00560">
    <property type="entry name" value="LamGL"/>
    <property type="match status" value="1"/>
</dbReference>
<evidence type="ECO:0000256" key="2">
    <source>
        <dbReference type="ARBA" id="ARBA00023157"/>
    </source>
</evidence>
<evidence type="ECO:0000259" key="3">
    <source>
        <dbReference type="SMART" id="SM00560"/>
    </source>
</evidence>
<dbReference type="SUPFAM" id="SSF49899">
    <property type="entry name" value="Concanavalin A-like lectins/glucanases"/>
    <property type="match status" value="2"/>
</dbReference>
<dbReference type="InterPro" id="IPR046524">
    <property type="entry name" value="DUF6701"/>
</dbReference>
<dbReference type="EMBL" id="JQEC01000033">
    <property type="protein sequence ID" value="KGJ92357.1"/>
    <property type="molecule type" value="Genomic_DNA"/>
</dbReference>
<dbReference type="Proteomes" id="UP000029868">
    <property type="component" value="Unassembled WGS sequence"/>
</dbReference>
<accession>A0A099KR18</accession>
<keyword evidence="1" id="KW-0732">Signal</keyword>
<reference evidence="4 5" key="1">
    <citation type="submission" date="2014-08" db="EMBL/GenBank/DDBJ databases">
        <title>Genomic and Phenotypic Diversity of Colwellia psychrerythraea strains from Disparate Marine Basins.</title>
        <authorList>
            <person name="Techtmann S.M."/>
            <person name="Stelling S.C."/>
            <person name="Utturkar S.M."/>
            <person name="Alshibli N."/>
            <person name="Harris A."/>
            <person name="Brown S.D."/>
            <person name="Hazen T.C."/>
        </authorList>
    </citation>
    <scope>NUCLEOTIDE SEQUENCE [LARGE SCALE GENOMIC DNA]</scope>
    <source>
        <strain evidence="4 5">GAB14E</strain>
    </source>
</reference>
<dbReference type="OrthoDB" id="9790247at2"/>
<gene>
    <name evidence="4" type="ORF">GAB14E_0479</name>
</gene>
<dbReference type="Gene3D" id="2.60.120.200">
    <property type="match status" value="2"/>
</dbReference>
<keyword evidence="2" id="KW-1015">Disulfide bond</keyword>
<name>A0A099KR18_COLPS</name>
<dbReference type="InterPro" id="IPR013320">
    <property type="entry name" value="ConA-like_dom_sf"/>
</dbReference>
<evidence type="ECO:0000256" key="1">
    <source>
        <dbReference type="ARBA" id="ARBA00022729"/>
    </source>
</evidence>
<dbReference type="RefSeq" id="WP_033082527.1">
    <property type="nucleotide sequence ID" value="NZ_JQEC01000033.1"/>
</dbReference>
<dbReference type="PANTHER" id="PTHR42535">
    <property type="entry name" value="OOKINETE PROTEIN, PUTATIVE-RELATED"/>
    <property type="match status" value="1"/>
</dbReference>
<dbReference type="Pfam" id="PF20419">
    <property type="entry name" value="DUF6701"/>
    <property type="match status" value="1"/>
</dbReference>
<dbReference type="Pfam" id="PF13385">
    <property type="entry name" value="Laminin_G_3"/>
    <property type="match status" value="2"/>
</dbReference>
<dbReference type="PATRIC" id="fig|28229.3.peg.2499"/>
<evidence type="ECO:0000313" key="5">
    <source>
        <dbReference type="Proteomes" id="UP000029868"/>
    </source>
</evidence>
<dbReference type="PANTHER" id="PTHR42535:SF2">
    <property type="entry name" value="CHROMOSOME UNDETERMINED SCAFFOLD_146, WHOLE GENOME SHOTGUN SEQUENCE"/>
    <property type="match status" value="1"/>
</dbReference>
<evidence type="ECO:0000313" key="4">
    <source>
        <dbReference type="EMBL" id="KGJ92357.1"/>
    </source>
</evidence>
<comment type="caution">
    <text evidence="4">The sequence shown here is derived from an EMBL/GenBank/DDBJ whole genome shotgun (WGS) entry which is preliminary data.</text>
</comment>
<sequence>MSIRLILILWFTVIYTPAVYAAQCLDIFPSATNENVAAQGLGFINVPIFSPVDGFLINPQSLSLGDSQHQINAQEQEIFVTSTPITETSARLYLSGSVAWSNAKINVGGNPEDLIIIVSGSLDITGGNTEINAIIYAYGDVSVTGNVEINGAIASEVGLSTNPAVNINYDQSAIDSADFNGMCGNTGAPTPPLSCDVLFPGSGPLASFGNIGTIEIKGSVQCNPGNCSIENVTQERLPTIPAGGSNLGEFNRGSLSDEEYNLYSSWKSSRTSVTFDDSSGTAVIYIESNGNDIMLPENTRLNVTGNATNTPAEVLLVIKTDKKVEIGKNSILNAFIYIVADEEVKINEDVTINGAFTVITDKLTVEERVELTYNLGDLDDFNPHGYCDPVPAAPVIPIANYQFDECAYTGATSEVLDQIGSYHATAFSSVNTSENGQIERFIDISNASHHIETSIPLPTDFTVSTWFKKPTSITGNRYFILGAMQSGGDLLYIDRNNSWRWGVWDGGSASNGQFSFSNLDDNWHHLTLVYSAGNTQLYIDGVLEDTINRAPSGTLKYIGTSLDEINGSNPQGFRSPLDEFLVYDVALDASEVLTIYDNQLAANDYDGSTRASVSCSGLLAFYQFEQTDISVQINDTSGLDNHADVPFIGASMADGKYCRGFDSVSYNRFDYTGTAFRSELDLDEGVGLRGTISFWFNSTINWNTDFERVLFDASSGSNATDKYFVFEIQQDGRLKFAFEDSVDADFSLIESSTNNRQADTWYYLTVTWDYLANDFAIYVDGALQIQQTKNTNGAMGELDQIVFGDNSSDYTQTGNSPVASPYSSRGNYDEVRIYKKVLTQSEIQIDMNDNNGCSVIDHFEINSQNGQGLTCEADLITIKACADASCNTLNTDAIDVVLSVTDPVNNIVLTKNVIVVGGEIDVNYVHTKVEVVSLSLDQTYECINGYPTDCDVTFLDAGFVFSTIDDQVAGVDFSGINIQAVKDINGVCTDLLSGSKTVDMAMEYIAPSRSTANKYFISGTEIDKNLAGTVNDYTPISLNFVANSIADLGTNKYNDAGQVKLYARYVEPASGGNPSFTIEGSSNDFWVSPHHFSVVAENGSIILDNTTTTSPTTKKQVAGDDFTISFTAENADNNATTNYIAQQAQLQLERTGPTSGGAEGTLKYSNSESISSQLNDGSLGYSDAAEVVFDLNGKYEFNTATYSEVGLTKLYIRDNNYGSGVYKAESSADVGRFIPAYFTQTVGVHGELSAYHYSTCDLITYPETDDWAYAGQTRDNSGNTVGAISYADFLSPTIHITAFNRSGNITKNYTEDGYMKLTSSGITIPAPTADNSMPRLFPTVPLEKVQLSANMSAGDEPDAIGTNDFVSYTFNQQDHFIYEHNKHSKLQPFSVNIPFLVTSVEDGDEVKLYSGSDTNIIATEKVITTGVEVHFGRWLLENSYGPETSNLPVTMFIQHFDGTNFITNDEENCLVPSVGVKDLTGNIGDGGMPLWNYRLADLDGFDNLVPTDTDASFADLNKSFVSGLYQWLLFSAPGAGKIGSLEVEYQVPPWLQYDWNNDSDFDNNPTAKLTFGLFRGNDRIIYQREIDK</sequence>
<dbReference type="InterPro" id="IPR006558">
    <property type="entry name" value="LamG-like"/>
</dbReference>